<protein>
    <recommendedName>
        <fullName evidence="4">Cytidyltransferase-like domain-containing protein</fullName>
    </recommendedName>
</protein>
<feature type="domain" description="Cytidyltransferase-like" evidence="4">
    <location>
        <begin position="12"/>
        <end position="140"/>
    </location>
</feature>
<evidence type="ECO:0000313" key="5">
    <source>
        <dbReference type="EMBL" id="KKM66200.1"/>
    </source>
</evidence>
<dbReference type="InterPro" id="IPR014729">
    <property type="entry name" value="Rossmann-like_a/b/a_fold"/>
</dbReference>
<gene>
    <name evidence="5" type="ORF">LCGC14_1483550</name>
</gene>
<dbReference type="PANTHER" id="PTHR21342">
    <property type="entry name" value="PHOSPHOPANTETHEINE ADENYLYLTRANSFERASE"/>
    <property type="match status" value="1"/>
</dbReference>
<dbReference type="GO" id="GO:0000309">
    <property type="term" value="F:nicotinamide-nucleotide adenylyltransferase activity"/>
    <property type="evidence" value="ECO:0007669"/>
    <property type="project" value="InterPro"/>
</dbReference>
<proteinExistence type="inferred from homology"/>
<evidence type="ECO:0000259" key="4">
    <source>
        <dbReference type="Pfam" id="PF01467"/>
    </source>
</evidence>
<dbReference type="EMBL" id="LAZR01010580">
    <property type="protein sequence ID" value="KKM66200.1"/>
    <property type="molecule type" value="Genomic_DNA"/>
</dbReference>
<dbReference type="Gene3D" id="3.40.50.620">
    <property type="entry name" value="HUPs"/>
    <property type="match status" value="1"/>
</dbReference>
<sequence length="181" mass="21360">GQLESKKKEIALFIGRFQPLHHGHIYVLKNILKSYKKVKIGIGSSQLSNTINDPFTSEERKKFFKAVFDKRRISSNQYEIYEIPDIFNAKKWVDHVISIVGEFNSVFSNSHWVRELFFNKEIKVSKKTTIFNKKYNGNNIRNLILKNNKKWRILVPKEVVELIEEFNGINRIKSFKGKEKL</sequence>
<dbReference type="GO" id="GO:0005737">
    <property type="term" value="C:cytoplasm"/>
    <property type="evidence" value="ECO:0007669"/>
    <property type="project" value="InterPro"/>
</dbReference>
<dbReference type="GO" id="GO:0009435">
    <property type="term" value="P:NAD+ biosynthetic process"/>
    <property type="evidence" value="ECO:0007669"/>
    <property type="project" value="InterPro"/>
</dbReference>
<accession>A0A0F9LPA4</accession>
<comment type="caution">
    <text evidence="5">The sequence shown here is derived from an EMBL/GenBank/DDBJ whole genome shotgun (WGS) entry which is preliminary data.</text>
</comment>
<comment type="similarity">
    <text evidence="1">Belongs to the archaeal NMN adenylyltransferase family.</text>
</comment>
<reference evidence="5" key="1">
    <citation type="journal article" date="2015" name="Nature">
        <title>Complex archaea that bridge the gap between prokaryotes and eukaryotes.</title>
        <authorList>
            <person name="Spang A."/>
            <person name="Saw J.H."/>
            <person name="Jorgensen S.L."/>
            <person name="Zaremba-Niedzwiedzka K."/>
            <person name="Martijn J."/>
            <person name="Lind A.E."/>
            <person name="van Eijk R."/>
            <person name="Schleper C."/>
            <person name="Guy L."/>
            <person name="Ettema T.J."/>
        </authorList>
    </citation>
    <scope>NUCLEOTIDE SEQUENCE</scope>
</reference>
<dbReference type="NCBIfam" id="NF002243">
    <property type="entry name" value="PRK01153.1"/>
    <property type="match status" value="1"/>
</dbReference>
<dbReference type="InterPro" id="IPR006418">
    <property type="entry name" value="NMN_Atrans_arc"/>
</dbReference>
<evidence type="ECO:0000256" key="1">
    <source>
        <dbReference type="ARBA" id="ARBA00010124"/>
    </source>
</evidence>
<keyword evidence="2" id="KW-0808">Transferase</keyword>
<dbReference type="PANTHER" id="PTHR21342:SF0">
    <property type="entry name" value="BIFUNCTIONAL NMN ADENYLYLTRANSFERASE_NUDIX HYDROLASE"/>
    <property type="match status" value="1"/>
</dbReference>
<dbReference type="InterPro" id="IPR004821">
    <property type="entry name" value="Cyt_trans-like"/>
</dbReference>
<dbReference type="NCBIfam" id="TIGR00125">
    <property type="entry name" value="cyt_tran_rel"/>
    <property type="match status" value="1"/>
</dbReference>
<feature type="non-terminal residue" evidence="5">
    <location>
        <position position="1"/>
    </location>
</feature>
<organism evidence="5">
    <name type="scientific">marine sediment metagenome</name>
    <dbReference type="NCBI Taxonomy" id="412755"/>
    <lineage>
        <taxon>unclassified sequences</taxon>
        <taxon>metagenomes</taxon>
        <taxon>ecological metagenomes</taxon>
    </lineage>
</organism>
<evidence type="ECO:0000256" key="3">
    <source>
        <dbReference type="ARBA" id="ARBA00022695"/>
    </source>
</evidence>
<dbReference type="HAMAP" id="MF_00243">
    <property type="entry name" value="NMN_adenylyltr"/>
    <property type="match status" value="1"/>
</dbReference>
<dbReference type="Pfam" id="PF01467">
    <property type="entry name" value="CTP_transf_like"/>
    <property type="match status" value="1"/>
</dbReference>
<dbReference type="SUPFAM" id="SSF52374">
    <property type="entry name" value="Nucleotidylyl transferase"/>
    <property type="match status" value="1"/>
</dbReference>
<evidence type="ECO:0000256" key="2">
    <source>
        <dbReference type="ARBA" id="ARBA00022679"/>
    </source>
</evidence>
<keyword evidence="3" id="KW-0548">Nucleotidyltransferase</keyword>
<name>A0A0F9LPA4_9ZZZZ</name>
<dbReference type="AlphaFoldDB" id="A0A0F9LPA4"/>